<dbReference type="RefSeq" id="WP_071664159.1">
    <property type="nucleotide sequence ID" value="NZ_CP009654.1"/>
</dbReference>
<organism evidence="1 2">
    <name type="scientific">Francisella frigiditurris</name>
    <dbReference type="NCBI Taxonomy" id="1542390"/>
    <lineage>
        <taxon>Bacteria</taxon>
        <taxon>Pseudomonadati</taxon>
        <taxon>Pseudomonadota</taxon>
        <taxon>Gammaproteobacteria</taxon>
        <taxon>Thiotrichales</taxon>
        <taxon>Francisellaceae</taxon>
        <taxon>Francisella</taxon>
    </lineage>
</organism>
<reference evidence="2" key="1">
    <citation type="submission" date="2014-10" db="EMBL/GenBank/DDBJ databases">
        <authorList>
            <person name="Kuske C.R."/>
            <person name="Challacombe J.F."/>
            <person name="Daligault H.E."/>
            <person name="Davenport K.W."/>
            <person name="Johnson S.L."/>
            <person name="Siddaramappa S."/>
            <person name="Petersen J.M."/>
        </authorList>
    </citation>
    <scope>NUCLEOTIDE SEQUENCE [LARGE SCALE GENOMIC DNA]</scope>
    <source>
        <strain evidence="2">CA97-1460</strain>
    </source>
</reference>
<name>A0A1J0KU02_9GAMM</name>
<evidence type="ECO:0000313" key="2">
    <source>
        <dbReference type="Proteomes" id="UP000182521"/>
    </source>
</evidence>
<dbReference type="EMBL" id="CP009654">
    <property type="protein sequence ID" value="APC97134.1"/>
    <property type="molecule type" value="Genomic_DNA"/>
</dbReference>
<sequence length="507" mass="59278">MITVNSENYNKYKNQLIFLFNKYNSKDNLLNINESIYNFYLLQDLCIFYKGPTPIILGYVKTNEGYEKRWFWLNDDVCSWMAGIYIDTNNHICKGLYKEYYDFSEINTSSYIDKEGYTFELQVSLKLNIALNSIYHNRSIELNIDNDLFGNKFNIINILFDKGQLKKYAKYTNLPQYLEVSSINDIKINNTSQVLSNSSTKLQISSEIPDLNDDKNIWIALSKSIDQVIKPNYISVSDGIKFEIYIYKGSCVLQNGRYMTIMFELAYADEAVFIKNCYLEILFNMIGSFGNHLYFPKNLIGISSKYRDYINQTTYAEYMDTKLLIKPNGYSKRVLNRYNEKSNYLVRLFKSKKNIPARFHINRKSVLDITSALKNNDIYYTMISSILTAIRLSLGDFLSISSAQDKDYESIINLQNMITNLSEDSAYICYVTINDFLSEFIRNLNFSSQFLIILSNYLNIFITEIKNNNDIIHLIHRELDNNLKLDRLFLLGKDIEISTYVLKNLLV</sequence>
<protein>
    <submittedName>
        <fullName evidence="1">Uncharacterized protein</fullName>
    </submittedName>
</protein>
<proteinExistence type="predicted"/>
<dbReference type="KEGG" id="frc:KX01_1254"/>
<keyword evidence="2" id="KW-1185">Reference proteome</keyword>
<evidence type="ECO:0000313" key="1">
    <source>
        <dbReference type="EMBL" id="APC97134.1"/>
    </source>
</evidence>
<dbReference type="Proteomes" id="UP000182521">
    <property type="component" value="Chromosome"/>
</dbReference>
<dbReference type="STRING" id="1542390.KX01_1254"/>
<accession>A0A1J0KU02</accession>
<dbReference type="AlphaFoldDB" id="A0A1J0KU02"/>
<gene>
    <name evidence="1" type="ORF">KX01_1254</name>
</gene>